<dbReference type="Pfam" id="PF00753">
    <property type="entry name" value="Lactamase_B"/>
    <property type="match status" value="1"/>
</dbReference>
<dbReference type="SUPFAM" id="SSF56281">
    <property type="entry name" value="Metallo-hydrolase/oxidoreductase"/>
    <property type="match status" value="1"/>
</dbReference>
<evidence type="ECO:0000313" key="2">
    <source>
        <dbReference type="EMBL" id="PWI58429.1"/>
    </source>
</evidence>
<dbReference type="OrthoDB" id="9784009at2"/>
<evidence type="ECO:0000313" key="3">
    <source>
        <dbReference type="Proteomes" id="UP000245380"/>
    </source>
</evidence>
<accession>A0A2U3DAX4</accession>
<evidence type="ECO:0000259" key="1">
    <source>
        <dbReference type="PROSITE" id="PS50206"/>
    </source>
</evidence>
<protein>
    <recommendedName>
        <fullName evidence="1">Rhodanese domain-containing protein</fullName>
    </recommendedName>
</protein>
<dbReference type="InterPro" id="IPR044528">
    <property type="entry name" value="POD-like_MBL-fold"/>
</dbReference>
<gene>
    <name evidence="2" type="ORF">BM613_03905</name>
</gene>
<dbReference type="Pfam" id="PF00581">
    <property type="entry name" value="Rhodanese"/>
    <property type="match status" value="1"/>
</dbReference>
<dbReference type="EMBL" id="MPDK01000004">
    <property type="protein sequence ID" value="PWI58429.1"/>
    <property type="molecule type" value="Genomic_DNA"/>
</dbReference>
<dbReference type="InterPro" id="IPR036866">
    <property type="entry name" value="RibonucZ/Hydroxyglut_hydro"/>
</dbReference>
<reference evidence="2 3" key="1">
    <citation type="submission" date="2016-11" db="EMBL/GenBank/DDBJ databases">
        <title>Comparative genomics of Acidibacillus ferroxidans species.</title>
        <authorList>
            <person name="Oliveira G."/>
            <person name="Nunes G."/>
            <person name="Oliveira R."/>
            <person name="Araujo F."/>
            <person name="Salim A."/>
            <person name="Scholte L."/>
            <person name="Morais D."/>
            <person name="Nancucheo I."/>
            <person name="Johnson D.B."/>
            <person name="Grail B."/>
            <person name="Bittencourt J."/>
            <person name="Valadares R."/>
        </authorList>
    </citation>
    <scope>NUCLEOTIDE SEQUENCE [LARGE SCALE GENOMIC DNA]</scope>
    <source>
        <strain evidence="2 3">Y002</strain>
    </source>
</reference>
<dbReference type="CDD" id="cd07724">
    <property type="entry name" value="POD-like_MBL-fold"/>
    <property type="match status" value="1"/>
</dbReference>
<dbReference type="PROSITE" id="PS50206">
    <property type="entry name" value="RHODANESE_3"/>
    <property type="match status" value="1"/>
</dbReference>
<organism evidence="2 3">
    <name type="scientific">Sulfoacidibacillus thermotolerans</name>
    <name type="common">Acidibacillus sulfuroxidans</name>
    <dbReference type="NCBI Taxonomy" id="1765684"/>
    <lineage>
        <taxon>Bacteria</taxon>
        <taxon>Bacillati</taxon>
        <taxon>Bacillota</taxon>
        <taxon>Bacilli</taxon>
        <taxon>Bacillales</taxon>
        <taxon>Alicyclobacillaceae</taxon>
        <taxon>Sulfoacidibacillus</taxon>
    </lineage>
</organism>
<dbReference type="InterPro" id="IPR001763">
    <property type="entry name" value="Rhodanese-like_dom"/>
</dbReference>
<dbReference type="SMART" id="SM00849">
    <property type="entry name" value="Lactamase_B"/>
    <property type="match status" value="1"/>
</dbReference>
<dbReference type="SMART" id="SM00450">
    <property type="entry name" value="RHOD"/>
    <property type="match status" value="1"/>
</dbReference>
<name>A0A2U3DAX4_SULT2</name>
<dbReference type="AlphaFoldDB" id="A0A2U3DAX4"/>
<dbReference type="GO" id="GO:0050313">
    <property type="term" value="F:sulfur dioxygenase activity"/>
    <property type="evidence" value="ECO:0007669"/>
    <property type="project" value="InterPro"/>
</dbReference>
<proteinExistence type="predicted"/>
<dbReference type="Proteomes" id="UP000245380">
    <property type="component" value="Unassembled WGS sequence"/>
</dbReference>
<dbReference type="Gene3D" id="3.40.250.10">
    <property type="entry name" value="Rhodanese-like domain"/>
    <property type="match status" value="1"/>
</dbReference>
<comment type="caution">
    <text evidence="2">The sequence shown here is derived from an EMBL/GenBank/DDBJ whole genome shotgun (WGS) entry which is preliminary data.</text>
</comment>
<dbReference type="InterPro" id="IPR036873">
    <property type="entry name" value="Rhodanese-like_dom_sf"/>
</dbReference>
<dbReference type="PANTHER" id="PTHR43084">
    <property type="entry name" value="PERSULFIDE DIOXYGENASE ETHE1"/>
    <property type="match status" value="1"/>
</dbReference>
<feature type="domain" description="Rhodanese" evidence="1">
    <location>
        <begin position="2"/>
        <end position="97"/>
    </location>
</feature>
<dbReference type="SUPFAM" id="SSF52821">
    <property type="entry name" value="Rhodanese/Cell cycle control phosphatase"/>
    <property type="match status" value="1"/>
</dbReference>
<dbReference type="PANTHER" id="PTHR43084:SF7">
    <property type="entry name" value="BETA-LACTAMASE DOMAIN PROTEIN"/>
    <property type="match status" value="1"/>
</dbReference>
<dbReference type="GO" id="GO:0070813">
    <property type="term" value="P:hydrogen sulfide metabolic process"/>
    <property type="evidence" value="ECO:0007669"/>
    <property type="project" value="TreeGrafter"/>
</dbReference>
<dbReference type="CDD" id="cd00158">
    <property type="entry name" value="RHOD"/>
    <property type="match status" value="1"/>
</dbReference>
<dbReference type="GO" id="GO:0006749">
    <property type="term" value="P:glutathione metabolic process"/>
    <property type="evidence" value="ECO:0007669"/>
    <property type="project" value="InterPro"/>
</dbReference>
<dbReference type="Gene3D" id="3.60.15.10">
    <property type="entry name" value="Ribonuclease Z/Hydroxyacylglutathione hydrolase-like"/>
    <property type="match status" value="1"/>
</dbReference>
<sequence length="363" mass="39428">MNQGETVILDVRASAAYLEWHIDHKNARLLNIQTSKLKANGPEAYPEIPRDKEIVCVCAQGNASQEAAQILNDHGYQAVSLDDGMSAWSEFYYPVTVVKSDDLELIQVVRPAKGCLSYVLISGDEALVVDPARHVEVYDQIAKDHGVQIQHILDTHCHADHISGGPALAKQVDAKYWVAPSEMEGGKISFDPLEDGLRFSFGTSKLEVLAIPTPGHTPGSTSFFVNDKFLLSGDTVFVSGLGRPDLGGKAEEWAAMLYETVNTKLNKIEDDVLILPAHFSGSDEITESGYVGAQFEAIRSTNHLLQGVSEEEFTDAVASKVGLTPPNYTTIVSINRGLEAPSEEEATELEIGPNRCAVKHLVG</sequence>
<dbReference type="InterPro" id="IPR001279">
    <property type="entry name" value="Metallo-B-lactamas"/>
</dbReference>
<dbReference type="InterPro" id="IPR051682">
    <property type="entry name" value="Mito_Persulfide_Diox"/>
</dbReference>
<keyword evidence="3" id="KW-1185">Reference proteome</keyword>